<accession>A0A4R6XM32</accession>
<evidence type="ECO:0000313" key="2">
    <source>
        <dbReference type="EMBL" id="TDR20705.1"/>
    </source>
</evidence>
<dbReference type="EMBL" id="SNZB01000003">
    <property type="protein sequence ID" value="TDR20705.1"/>
    <property type="molecule type" value="Genomic_DNA"/>
</dbReference>
<keyword evidence="3" id="KW-1185">Reference proteome</keyword>
<proteinExistence type="predicted"/>
<dbReference type="Proteomes" id="UP000295724">
    <property type="component" value="Unassembled WGS sequence"/>
</dbReference>
<comment type="caution">
    <text evidence="2">The sequence shown here is derived from an EMBL/GenBank/DDBJ whole genome shotgun (WGS) entry which is preliminary data.</text>
</comment>
<reference evidence="2 3" key="1">
    <citation type="submission" date="2019-03" db="EMBL/GenBank/DDBJ databases">
        <title>Genomic Encyclopedia of Type Strains, Phase IV (KMG-IV): sequencing the most valuable type-strain genomes for metagenomic binning, comparative biology and taxonomic classification.</title>
        <authorList>
            <person name="Goeker M."/>
        </authorList>
    </citation>
    <scope>NUCLEOTIDE SEQUENCE [LARGE SCALE GENOMIC DNA]</scope>
    <source>
        <strain evidence="2 3">DSM 25488</strain>
    </source>
</reference>
<feature type="domain" description="DUF2383" evidence="1">
    <location>
        <begin position="7"/>
        <end position="112"/>
    </location>
</feature>
<dbReference type="Pfam" id="PF09537">
    <property type="entry name" value="DUF2383"/>
    <property type="match status" value="1"/>
</dbReference>
<gene>
    <name evidence="2" type="ORF">C8D91_1683</name>
</gene>
<organism evidence="2 3">
    <name type="scientific">Marinicella litoralis</name>
    <dbReference type="NCBI Taxonomy" id="644220"/>
    <lineage>
        <taxon>Bacteria</taxon>
        <taxon>Pseudomonadati</taxon>
        <taxon>Pseudomonadota</taxon>
        <taxon>Gammaproteobacteria</taxon>
        <taxon>Lysobacterales</taxon>
        <taxon>Marinicellaceae</taxon>
        <taxon>Marinicella</taxon>
    </lineage>
</organism>
<dbReference type="RefSeq" id="WP_099018763.1">
    <property type="nucleotide sequence ID" value="NZ_NIHB01000001.1"/>
</dbReference>
<dbReference type="Gene3D" id="1.20.1260.10">
    <property type="match status" value="1"/>
</dbReference>
<evidence type="ECO:0000313" key="3">
    <source>
        <dbReference type="Proteomes" id="UP000295724"/>
    </source>
</evidence>
<evidence type="ECO:0000259" key="1">
    <source>
        <dbReference type="Pfam" id="PF09537"/>
    </source>
</evidence>
<protein>
    <submittedName>
        <fullName evidence="2">Uncharacterized protein (TIGR02284 family)</fullName>
    </submittedName>
</protein>
<name>A0A4R6XM32_9GAMM</name>
<dbReference type="InterPro" id="IPR019052">
    <property type="entry name" value="DUF2383"/>
</dbReference>
<dbReference type="AlphaFoldDB" id="A0A4R6XM32"/>
<dbReference type="InterPro" id="IPR012347">
    <property type="entry name" value="Ferritin-like"/>
</dbReference>
<dbReference type="OrthoDB" id="282393at2"/>
<dbReference type="NCBIfam" id="TIGR02284">
    <property type="entry name" value="PA2169 family four-helix-bundle protein"/>
    <property type="match status" value="1"/>
</dbReference>
<dbReference type="InterPro" id="IPR011971">
    <property type="entry name" value="CHP02284"/>
</dbReference>
<sequence length="145" mass="16001">MNNQKNIEILNDVTAKLIDSCKGYQMCAEVSEDNLLLKNQFLQRHNDRKIIVNEFQNKIKSLGGEVEDTGTMGGSLHRGFTKFISVFKDDSAAAIDALDTGEEHLANYIADKIKEEEISTDAALLLNRAHASAVSGERFADLLDG</sequence>